<organism evidence="2 3">
    <name type="scientific">Pontibacter saemangeumensis</name>
    <dbReference type="NCBI Taxonomy" id="1084525"/>
    <lineage>
        <taxon>Bacteria</taxon>
        <taxon>Pseudomonadati</taxon>
        <taxon>Bacteroidota</taxon>
        <taxon>Cytophagia</taxon>
        <taxon>Cytophagales</taxon>
        <taxon>Hymenobacteraceae</taxon>
        <taxon>Pontibacter</taxon>
    </lineage>
</organism>
<comment type="similarity">
    <text evidence="1">Belongs to the glycogen phosphorylase family.</text>
</comment>
<proteinExistence type="inferred from homology"/>
<evidence type="ECO:0000256" key="1">
    <source>
        <dbReference type="ARBA" id="ARBA00006047"/>
    </source>
</evidence>
<dbReference type="Gene3D" id="3.40.50.2000">
    <property type="entry name" value="Glycogen Phosphorylase B"/>
    <property type="match status" value="3"/>
</dbReference>
<dbReference type="EMBL" id="BAABHC010000016">
    <property type="protein sequence ID" value="GAA4437808.1"/>
    <property type="molecule type" value="Genomic_DNA"/>
</dbReference>
<dbReference type="NCBIfam" id="TIGR02094">
    <property type="entry name" value="more_P_ylases"/>
    <property type="match status" value="2"/>
</dbReference>
<sequence length="556" mass="64511">MASSYNRWYHPYDINEKYTRRAAYFCMEYAIHQSLKIYSGGLGFLAGSHMRSAYDLRQNLVGIGMLWKYGYYDQERNEDQSMRPHFTQKFYSFLEDSGITVRVLVNNHPVLVKAMVLKPETFGTAPVYFLTTDVPENDHLARTITNRLYDPEPNARIAQSIVLGIGGAKVVEALGGAETYHMNEGHALPLAFHLYQEYGKKEEVRRRMVFTTHTPEKAGNEEHDIQMLHGMSFFNGLGLEEVRELTSTHGQMFNHTLVALRLSKVANGVSQLHGEVSREMWYDNEGVCEIKSITNAQNVPFWMDKQLWESQDQNKDMALQRRKAEMKRKLFYIVANQAGKLFKTEVLTIVWARRFAAYKRADLLVRDMERFLKLVNKPDMPVQVIWAGKPYPFDHNAVHVFNKLVYLSQKLDNVAVLTGYELALSRKLKQGADIWLNTPRRPREASGTSGMTAAMNGAVNFSVQDGWLPEFSRTGENSFVLPIVDTSLPDEMQDEEDYENMMNMLEQQIVPTYYRDRERWLHIVKQSMRNVVPQFDSDRMAHQYYELMYNYQMRGK</sequence>
<dbReference type="Proteomes" id="UP001500552">
    <property type="component" value="Unassembled WGS sequence"/>
</dbReference>
<dbReference type="Pfam" id="PF00343">
    <property type="entry name" value="Phosphorylase"/>
    <property type="match status" value="1"/>
</dbReference>
<protein>
    <submittedName>
        <fullName evidence="2">Alpha-glucan family phosphorylase</fullName>
    </submittedName>
</protein>
<dbReference type="InterPro" id="IPR052182">
    <property type="entry name" value="Glycogen/Maltodextrin_Phosph"/>
</dbReference>
<reference evidence="3" key="1">
    <citation type="journal article" date="2019" name="Int. J. Syst. Evol. Microbiol.">
        <title>The Global Catalogue of Microorganisms (GCM) 10K type strain sequencing project: providing services to taxonomists for standard genome sequencing and annotation.</title>
        <authorList>
            <consortium name="The Broad Institute Genomics Platform"/>
            <consortium name="The Broad Institute Genome Sequencing Center for Infectious Disease"/>
            <person name="Wu L."/>
            <person name="Ma J."/>
        </authorList>
    </citation>
    <scope>NUCLEOTIDE SEQUENCE [LARGE SCALE GENOMIC DNA]</scope>
    <source>
        <strain evidence="3">JCM 17926</strain>
    </source>
</reference>
<dbReference type="SUPFAM" id="SSF53756">
    <property type="entry name" value="UDP-Glycosyltransferase/glycogen phosphorylase"/>
    <property type="match status" value="1"/>
</dbReference>
<dbReference type="RefSeq" id="WP_345160571.1">
    <property type="nucleotide sequence ID" value="NZ_BAABHC010000016.1"/>
</dbReference>
<dbReference type="InterPro" id="IPR011834">
    <property type="entry name" value="Agluc_phsphrylas"/>
</dbReference>
<dbReference type="PANTHER" id="PTHR42655:SF1">
    <property type="entry name" value="GLYCOGEN PHOSPHORYLASE"/>
    <property type="match status" value="1"/>
</dbReference>
<gene>
    <name evidence="2" type="primary">glgP_2</name>
    <name evidence="2" type="ORF">GCM10023188_32430</name>
</gene>
<name>A0ABP8LX88_9BACT</name>
<evidence type="ECO:0000313" key="3">
    <source>
        <dbReference type="Proteomes" id="UP001500552"/>
    </source>
</evidence>
<keyword evidence="3" id="KW-1185">Reference proteome</keyword>
<dbReference type="InterPro" id="IPR000811">
    <property type="entry name" value="Glyco_trans_35"/>
</dbReference>
<evidence type="ECO:0000313" key="2">
    <source>
        <dbReference type="EMBL" id="GAA4437808.1"/>
    </source>
</evidence>
<accession>A0ABP8LX88</accession>
<dbReference type="PANTHER" id="PTHR42655">
    <property type="entry name" value="GLYCOGEN PHOSPHORYLASE"/>
    <property type="match status" value="1"/>
</dbReference>
<comment type="caution">
    <text evidence="2">The sequence shown here is derived from an EMBL/GenBank/DDBJ whole genome shotgun (WGS) entry which is preliminary data.</text>
</comment>